<dbReference type="InterPro" id="IPR035940">
    <property type="entry name" value="CAP_sf"/>
</dbReference>
<dbReference type="CDD" id="cd05379">
    <property type="entry name" value="CAP_bacterial"/>
    <property type="match status" value="1"/>
</dbReference>
<organism evidence="3 4">
    <name type="scientific">Celeribacter indicus</name>
    <dbReference type="NCBI Taxonomy" id="1208324"/>
    <lineage>
        <taxon>Bacteria</taxon>
        <taxon>Pseudomonadati</taxon>
        <taxon>Pseudomonadota</taxon>
        <taxon>Alphaproteobacteria</taxon>
        <taxon>Rhodobacterales</taxon>
        <taxon>Roseobacteraceae</taxon>
        <taxon>Celeribacter</taxon>
    </lineage>
</organism>
<proteinExistence type="predicted"/>
<dbReference type="PANTHER" id="PTHR31157:SF1">
    <property type="entry name" value="SCP DOMAIN-CONTAINING PROTEIN"/>
    <property type="match status" value="1"/>
</dbReference>
<keyword evidence="4" id="KW-1185">Reference proteome</keyword>
<accession>A0A0B5E1B0</accession>
<sequence>MGWARKAGGLLLLASVLGGCGAAPGNGPVPAGMNGAAPRQAAPAEVRARLLAAMNAERRTRGLAPLAEDRRLTRAAQAHADDLARRGYFSHSSPEGATPLRRVTQAGYTGCLVAENLSYGWGSAERAVAEWMRSPGHRANLLNDGMREAGVGVGPNALFVAVFAAPCR</sequence>
<evidence type="ECO:0000256" key="1">
    <source>
        <dbReference type="SAM" id="SignalP"/>
    </source>
</evidence>
<dbReference type="Proteomes" id="UP000031521">
    <property type="component" value="Chromosome"/>
</dbReference>
<feature type="signal peptide" evidence="1">
    <location>
        <begin position="1"/>
        <end position="22"/>
    </location>
</feature>
<feature type="domain" description="SCP" evidence="2">
    <location>
        <begin position="51"/>
        <end position="156"/>
    </location>
</feature>
<dbReference type="HOGENOM" id="CLU_048111_3_1_5"/>
<dbReference type="Pfam" id="PF00188">
    <property type="entry name" value="CAP"/>
    <property type="match status" value="1"/>
</dbReference>
<gene>
    <name evidence="3" type="ORF">P73_1527</name>
</gene>
<dbReference type="PROSITE" id="PS51257">
    <property type="entry name" value="PROKAR_LIPOPROTEIN"/>
    <property type="match status" value="1"/>
</dbReference>
<feature type="chain" id="PRO_5002100495" description="SCP domain-containing protein" evidence="1">
    <location>
        <begin position="23"/>
        <end position="168"/>
    </location>
</feature>
<dbReference type="OrthoDB" id="9811255at2"/>
<keyword evidence="1" id="KW-0732">Signal</keyword>
<reference evidence="3 4" key="1">
    <citation type="journal article" date="2014" name="Int. J. Syst. Evol. Microbiol.">
        <title>Celeribacter indicus sp. nov., a polycyclic aromatic hydrocarbon-degrading bacterium from deep-sea sediment and reclassification of Huaishuia halophila as Celeribacter halophilus comb. nov.</title>
        <authorList>
            <person name="Lai Q."/>
            <person name="Cao J."/>
            <person name="Yuan J."/>
            <person name="Li F."/>
            <person name="Shao Z."/>
        </authorList>
    </citation>
    <scope>NUCLEOTIDE SEQUENCE [LARGE SCALE GENOMIC DNA]</scope>
    <source>
        <strain evidence="3">P73</strain>
    </source>
</reference>
<dbReference type="SUPFAM" id="SSF55797">
    <property type="entry name" value="PR-1-like"/>
    <property type="match status" value="1"/>
</dbReference>
<dbReference type="EMBL" id="CP004393">
    <property type="protein sequence ID" value="AJE46242.1"/>
    <property type="molecule type" value="Genomic_DNA"/>
</dbReference>
<protein>
    <recommendedName>
        <fullName evidence="2">SCP domain-containing protein</fullName>
    </recommendedName>
</protein>
<evidence type="ECO:0000313" key="3">
    <source>
        <dbReference type="EMBL" id="AJE46242.1"/>
    </source>
</evidence>
<evidence type="ECO:0000259" key="2">
    <source>
        <dbReference type="Pfam" id="PF00188"/>
    </source>
</evidence>
<dbReference type="KEGG" id="cid:P73_1527"/>
<name>A0A0B5E1B0_9RHOB</name>
<dbReference type="AlphaFoldDB" id="A0A0B5E1B0"/>
<dbReference type="RefSeq" id="WP_052453107.1">
    <property type="nucleotide sequence ID" value="NZ_CP004393.1"/>
</dbReference>
<dbReference type="STRING" id="1208324.P73_1527"/>
<dbReference type="PANTHER" id="PTHR31157">
    <property type="entry name" value="SCP DOMAIN-CONTAINING PROTEIN"/>
    <property type="match status" value="1"/>
</dbReference>
<evidence type="ECO:0000313" key="4">
    <source>
        <dbReference type="Proteomes" id="UP000031521"/>
    </source>
</evidence>
<dbReference type="Gene3D" id="3.40.33.10">
    <property type="entry name" value="CAP"/>
    <property type="match status" value="1"/>
</dbReference>
<dbReference type="InterPro" id="IPR014044">
    <property type="entry name" value="CAP_dom"/>
</dbReference>